<dbReference type="Proteomes" id="UP000265515">
    <property type="component" value="Unassembled WGS sequence"/>
</dbReference>
<dbReference type="AlphaFoldDB" id="A0A388LUC9"/>
<gene>
    <name evidence="4" type="ORF">CBR_g40682</name>
</gene>
<evidence type="ECO:0000256" key="2">
    <source>
        <dbReference type="ARBA" id="ARBA00022741"/>
    </source>
</evidence>
<comment type="similarity">
    <text evidence="1">Belongs to the heat shock protein 70 family.</text>
</comment>
<sequence>MAVAWFEKGPDGKQTFSPPEISSLLLKDMKRIAEAFAKSQIEDAATTVPAHFSDSQREATREAGRLAGLNVLQLLNEPIAAAVAYIHQKKLEESCARNIMVFDLGGDTLDVSIIALESGGLLVREVKGDSDLGGADFDNNLIRHVAEQYKRETGRDLLAEKKIFPRVRETILMAKHTLSTQDEADIEFYSGDIDLNQSIPRDTFEQINEELFRNAWRSIGVMVSPGEMIVVIPKNTPLPASGELDVKCAYDYQEAIEFKLYQGERASCRDNQFLGAFMLTGFKPVAAHGKPVAKLVVTVDNDGIIRASAVAVAKNHEEGRIETVGVIIGRFSMDGLDATADEGRDWRVVQEEDEEMKAEFKARRKLLYLAWELREKRFGKMSKPERSLVTQVLEWLQSEESYPSKRTYEDKTKKLRAIQARFGGGSGRFSFAV</sequence>
<dbReference type="Pfam" id="PF00012">
    <property type="entry name" value="HSP70"/>
    <property type="match status" value="2"/>
</dbReference>
<evidence type="ECO:0000256" key="1">
    <source>
        <dbReference type="ARBA" id="ARBA00007381"/>
    </source>
</evidence>
<dbReference type="FunFam" id="3.90.640.10:FF:000003">
    <property type="entry name" value="Molecular chaperone DnaK"/>
    <property type="match status" value="1"/>
</dbReference>
<evidence type="ECO:0000313" key="5">
    <source>
        <dbReference type="Proteomes" id="UP000265515"/>
    </source>
</evidence>
<dbReference type="PRINTS" id="PR00301">
    <property type="entry name" value="HEATSHOCK70"/>
</dbReference>
<dbReference type="Gene3D" id="3.90.640.10">
    <property type="entry name" value="Actin, Chain A, domain 4"/>
    <property type="match status" value="1"/>
</dbReference>
<dbReference type="InterPro" id="IPR043129">
    <property type="entry name" value="ATPase_NBD"/>
</dbReference>
<dbReference type="SUPFAM" id="SSF53067">
    <property type="entry name" value="Actin-like ATPase domain"/>
    <property type="match status" value="2"/>
</dbReference>
<dbReference type="InterPro" id="IPR013126">
    <property type="entry name" value="Hsp_70_fam"/>
</dbReference>
<evidence type="ECO:0000313" key="4">
    <source>
        <dbReference type="EMBL" id="GBG85871.1"/>
    </source>
</evidence>
<dbReference type="GO" id="GO:0140662">
    <property type="term" value="F:ATP-dependent protein folding chaperone"/>
    <property type="evidence" value="ECO:0007669"/>
    <property type="project" value="InterPro"/>
</dbReference>
<proteinExistence type="inferred from homology"/>
<dbReference type="Gene3D" id="2.60.34.10">
    <property type="entry name" value="Substrate Binding Domain Of DNAk, Chain A, domain 1"/>
    <property type="match status" value="1"/>
</dbReference>
<dbReference type="Gene3D" id="3.30.30.30">
    <property type="match status" value="1"/>
</dbReference>
<dbReference type="Gramene" id="GBG85871">
    <property type="protein sequence ID" value="GBG85871"/>
    <property type="gene ID" value="CBR_g40682"/>
</dbReference>
<evidence type="ECO:0000256" key="3">
    <source>
        <dbReference type="ARBA" id="ARBA00022840"/>
    </source>
</evidence>
<keyword evidence="5" id="KW-1185">Reference proteome</keyword>
<protein>
    <submittedName>
        <fullName evidence="4">Uncharacterized protein</fullName>
    </submittedName>
</protein>
<dbReference type="STRING" id="69332.A0A388LUC9"/>
<reference evidence="4 5" key="1">
    <citation type="journal article" date="2018" name="Cell">
        <title>The Chara Genome: Secondary Complexity and Implications for Plant Terrestrialization.</title>
        <authorList>
            <person name="Nishiyama T."/>
            <person name="Sakayama H."/>
            <person name="Vries J.D."/>
            <person name="Buschmann H."/>
            <person name="Saint-Marcoux D."/>
            <person name="Ullrich K.K."/>
            <person name="Haas F.B."/>
            <person name="Vanderstraeten L."/>
            <person name="Becker D."/>
            <person name="Lang D."/>
            <person name="Vosolsobe S."/>
            <person name="Rombauts S."/>
            <person name="Wilhelmsson P.K.I."/>
            <person name="Janitza P."/>
            <person name="Kern R."/>
            <person name="Heyl A."/>
            <person name="Rumpler F."/>
            <person name="Villalobos L.I.A.C."/>
            <person name="Clay J.M."/>
            <person name="Skokan R."/>
            <person name="Toyoda A."/>
            <person name="Suzuki Y."/>
            <person name="Kagoshima H."/>
            <person name="Schijlen E."/>
            <person name="Tajeshwar N."/>
            <person name="Catarino B."/>
            <person name="Hetherington A.J."/>
            <person name="Saltykova A."/>
            <person name="Bonnot C."/>
            <person name="Breuninger H."/>
            <person name="Symeonidi A."/>
            <person name="Radhakrishnan G.V."/>
            <person name="Van Nieuwerburgh F."/>
            <person name="Deforce D."/>
            <person name="Chang C."/>
            <person name="Karol K.G."/>
            <person name="Hedrich R."/>
            <person name="Ulvskov P."/>
            <person name="Glockner G."/>
            <person name="Delwiche C.F."/>
            <person name="Petrasek J."/>
            <person name="Van de Peer Y."/>
            <person name="Friml J."/>
            <person name="Beilby M."/>
            <person name="Dolan L."/>
            <person name="Kohara Y."/>
            <person name="Sugano S."/>
            <person name="Fujiyama A."/>
            <person name="Delaux P.-M."/>
            <person name="Quint M."/>
            <person name="TheiBen G."/>
            <person name="Hagemann M."/>
            <person name="Harholt J."/>
            <person name="Dunand C."/>
            <person name="Zachgo S."/>
            <person name="Langdale J."/>
            <person name="Maumus F."/>
            <person name="Straeten D.V.D."/>
            <person name="Gould S.B."/>
            <person name="Rensing S.A."/>
        </authorList>
    </citation>
    <scope>NUCLEOTIDE SEQUENCE [LARGE SCALE GENOMIC DNA]</scope>
    <source>
        <strain evidence="4 5">S276</strain>
    </source>
</reference>
<dbReference type="InterPro" id="IPR029047">
    <property type="entry name" value="HSP70_peptide-bd_sf"/>
</dbReference>
<dbReference type="PANTHER" id="PTHR19375">
    <property type="entry name" value="HEAT SHOCK PROTEIN 70KDA"/>
    <property type="match status" value="1"/>
</dbReference>
<organism evidence="4 5">
    <name type="scientific">Chara braunii</name>
    <name type="common">Braun's stonewort</name>
    <dbReference type="NCBI Taxonomy" id="69332"/>
    <lineage>
        <taxon>Eukaryota</taxon>
        <taxon>Viridiplantae</taxon>
        <taxon>Streptophyta</taxon>
        <taxon>Charophyceae</taxon>
        <taxon>Charales</taxon>
        <taxon>Characeae</taxon>
        <taxon>Chara</taxon>
    </lineage>
</organism>
<accession>A0A388LUC9</accession>
<comment type="caution">
    <text evidence="4">The sequence shown here is derived from an EMBL/GenBank/DDBJ whole genome shotgun (WGS) entry which is preliminary data.</text>
</comment>
<dbReference type="EMBL" id="BFEA01000538">
    <property type="protein sequence ID" value="GBG85871.1"/>
    <property type="molecule type" value="Genomic_DNA"/>
</dbReference>
<dbReference type="SUPFAM" id="SSF100920">
    <property type="entry name" value="Heat shock protein 70kD (HSP70), peptide-binding domain"/>
    <property type="match status" value="1"/>
</dbReference>
<keyword evidence="2" id="KW-0547">Nucleotide-binding</keyword>
<keyword evidence="3" id="KW-0067">ATP-binding</keyword>
<dbReference type="Gene3D" id="3.30.420.40">
    <property type="match status" value="2"/>
</dbReference>
<name>A0A388LUC9_CHABU</name>
<dbReference type="FunFam" id="3.30.420.40:FF:000028">
    <property type="entry name" value="heat shock 70 kDa protein-like"/>
    <property type="match status" value="1"/>
</dbReference>
<dbReference type="GO" id="GO:0005524">
    <property type="term" value="F:ATP binding"/>
    <property type="evidence" value="ECO:0007669"/>
    <property type="project" value="UniProtKB-KW"/>
</dbReference>